<feature type="compositionally biased region" description="Basic and acidic residues" evidence="9">
    <location>
        <begin position="239"/>
        <end position="251"/>
    </location>
</feature>
<dbReference type="GO" id="GO:0005634">
    <property type="term" value="C:nucleus"/>
    <property type="evidence" value="ECO:0007669"/>
    <property type="project" value="UniProtKB-SubCell"/>
</dbReference>
<dbReference type="InterPro" id="IPR046928">
    <property type="entry name" value="SDO1/SBDS_C"/>
</dbReference>
<keyword evidence="6" id="KW-0539">Nucleus</keyword>
<evidence type="ECO:0000256" key="7">
    <source>
        <dbReference type="ARBA" id="ARBA00049708"/>
    </source>
</evidence>
<comment type="similarity">
    <text evidence="3">Belongs to the SDO1/SBDS family.</text>
</comment>
<evidence type="ECO:0000256" key="1">
    <source>
        <dbReference type="ARBA" id="ARBA00004123"/>
    </source>
</evidence>
<proteinExistence type="inferred from homology"/>
<dbReference type="SUPFAM" id="SSF89895">
    <property type="entry name" value="FYSH domain"/>
    <property type="match status" value="1"/>
</dbReference>
<dbReference type="GO" id="GO:0042256">
    <property type="term" value="P:cytosolic ribosome assembly"/>
    <property type="evidence" value="ECO:0007669"/>
    <property type="project" value="EnsemblFungi"/>
</dbReference>
<dbReference type="GO" id="GO:0070180">
    <property type="term" value="F:large ribosomal subunit rRNA binding"/>
    <property type="evidence" value="ECO:0007669"/>
    <property type="project" value="EnsemblFungi"/>
</dbReference>
<dbReference type="HOGENOM" id="CLU_043216_1_0_1"/>
<evidence type="ECO:0000313" key="13">
    <source>
        <dbReference type="EMBL" id="KFH47863.1"/>
    </source>
</evidence>
<feature type="domain" description="Ribosome maturation protein SDO1/SBDS N-terminal" evidence="10">
    <location>
        <begin position="16"/>
        <end position="103"/>
    </location>
</feature>
<dbReference type="AlphaFoldDB" id="A0A086TET1"/>
<evidence type="ECO:0000259" key="11">
    <source>
        <dbReference type="Pfam" id="PF09377"/>
    </source>
</evidence>
<dbReference type="InterPro" id="IPR036786">
    <property type="entry name" value="Ribosome_mat_SBDS_N_sf"/>
</dbReference>
<keyword evidence="4" id="KW-0963">Cytoplasm</keyword>
<dbReference type="Gene3D" id="3.30.70.240">
    <property type="match status" value="1"/>
</dbReference>
<name>A0A086TET1_HAPC1</name>
<evidence type="ECO:0000256" key="5">
    <source>
        <dbReference type="ARBA" id="ARBA00022517"/>
    </source>
</evidence>
<dbReference type="PANTHER" id="PTHR10927">
    <property type="entry name" value="RIBOSOME MATURATION PROTEIN SBDS"/>
    <property type="match status" value="1"/>
</dbReference>
<dbReference type="InterPro" id="IPR018978">
    <property type="entry name" value="SDO1/SBDS_central"/>
</dbReference>
<protein>
    <recommendedName>
        <fullName evidence="8">Ribosome maturation protein SDO1</fullName>
    </recommendedName>
</protein>
<evidence type="ECO:0000256" key="2">
    <source>
        <dbReference type="ARBA" id="ARBA00004496"/>
    </source>
</evidence>
<dbReference type="Proteomes" id="UP000029964">
    <property type="component" value="Unassembled WGS sequence"/>
</dbReference>
<dbReference type="Pfam" id="PF20268">
    <property type="entry name" value="SBDS_C"/>
    <property type="match status" value="1"/>
</dbReference>
<dbReference type="InterPro" id="IPR039100">
    <property type="entry name" value="Sdo1/SBDS-like"/>
</dbReference>
<dbReference type="InterPro" id="IPR019783">
    <property type="entry name" value="SDO1/SBDS_N"/>
</dbReference>
<evidence type="ECO:0000256" key="4">
    <source>
        <dbReference type="ARBA" id="ARBA00022490"/>
    </source>
</evidence>
<keyword evidence="14" id="KW-1185">Reference proteome</keyword>
<dbReference type="GO" id="GO:0042134">
    <property type="term" value="F:rRNA primary transcript binding"/>
    <property type="evidence" value="ECO:0007669"/>
    <property type="project" value="EnsemblFungi"/>
</dbReference>
<dbReference type="OrthoDB" id="10253092at2759"/>
<evidence type="ECO:0000256" key="9">
    <source>
        <dbReference type="SAM" id="MobiDB-lite"/>
    </source>
</evidence>
<evidence type="ECO:0000259" key="10">
    <source>
        <dbReference type="Pfam" id="PF01172"/>
    </source>
</evidence>
<reference evidence="14" key="1">
    <citation type="journal article" date="2014" name="Genome Announc.">
        <title>Genome sequence and annotation of Acremonium chrysogenum, producer of the beta-lactam antibiotic cephalosporin C.</title>
        <authorList>
            <person name="Terfehr D."/>
            <person name="Dahlmann T.A."/>
            <person name="Specht T."/>
            <person name="Zadra I."/>
            <person name="Kuernsteiner H."/>
            <person name="Kueck U."/>
        </authorList>
    </citation>
    <scope>NUCLEOTIDE SEQUENCE [LARGE SCALE GENOMIC DNA]</scope>
    <source>
        <strain evidence="14">ATCC 11550 / CBS 779.69 / DSM 880 / IAM 14645 / JCM 23072 / IMI 49137</strain>
    </source>
</reference>
<dbReference type="PANTHER" id="PTHR10927:SF1">
    <property type="entry name" value="RIBOSOME MATURATION PROTEIN SBDS"/>
    <property type="match status" value="1"/>
</dbReference>
<feature type="region of interest" description="Disordered" evidence="9">
    <location>
        <begin position="147"/>
        <end position="177"/>
    </location>
</feature>
<comment type="subcellular location">
    <subcellularLocation>
        <location evidence="2">Cytoplasm</location>
    </subcellularLocation>
    <subcellularLocation>
        <location evidence="1">Nucleus</location>
    </subcellularLocation>
</comment>
<dbReference type="GO" id="GO:0005737">
    <property type="term" value="C:cytoplasm"/>
    <property type="evidence" value="ECO:0007669"/>
    <property type="project" value="UniProtKB-SubCell"/>
</dbReference>
<evidence type="ECO:0000313" key="14">
    <source>
        <dbReference type="Proteomes" id="UP000029964"/>
    </source>
</evidence>
<dbReference type="InterPro" id="IPR037188">
    <property type="entry name" value="Sdo1/SBDS_central_sf"/>
</dbReference>
<dbReference type="GO" id="GO:1990932">
    <property type="term" value="F:5.8S rRNA binding"/>
    <property type="evidence" value="ECO:0007669"/>
    <property type="project" value="EnsemblFungi"/>
</dbReference>
<dbReference type="NCBIfam" id="TIGR00291">
    <property type="entry name" value="RNA_SBDS"/>
    <property type="match status" value="1"/>
</dbReference>
<feature type="compositionally biased region" description="Polar residues" evidence="9">
    <location>
        <begin position="147"/>
        <end position="161"/>
    </location>
</feature>
<dbReference type="Gene3D" id="3.30.1250.10">
    <property type="entry name" value="Ribosome maturation protein SBDS, N-terminal domain"/>
    <property type="match status" value="1"/>
</dbReference>
<dbReference type="Gene3D" id="1.10.10.900">
    <property type="entry name" value="SBDS protein C-terminal domain, subdomain 1"/>
    <property type="match status" value="1"/>
</dbReference>
<dbReference type="Pfam" id="PF09377">
    <property type="entry name" value="SBDS_domain_II"/>
    <property type="match status" value="1"/>
</dbReference>
<evidence type="ECO:0000256" key="6">
    <source>
        <dbReference type="ARBA" id="ARBA00023242"/>
    </source>
</evidence>
<gene>
    <name evidence="13" type="ORF">ACRE_012600</name>
</gene>
<evidence type="ECO:0000259" key="12">
    <source>
        <dbReference type="Pfam" id="PF20268"/>
    </source>
</evidence>
<feature type="region of interest" description="Disordered" evidence="9">
    <location>
        <begin position="228"/>
        <end position="251"/>
    </location>
</feature>
<sequence>MSRQINQPSNQIKLTNVSLVRLKKGKKRFEIACYKNKVLEWRSGIETDLDNVLQIPNVFLNVSKGQTAPKEDLEKAFGKGKPTDDIILEILKKGEMQVGEKERAAQLERVHNEVVGIVASKLVDPRTKRVYTFGMIEKALDMLSSQAHSNTDKSASASGTGTPVAGEDGEAKPKAKEHIWTGVVTTKSGKSQALEAMKALIEHQPIPLARARMRLRITCSTSVLKQAVKSGGGGGGKGASKEADGEQKAPGTVKDRILGYIEQVESQDVIGSEWEVTGFVEPGAYKPLSDFIANETKGQGRAEVLDMAVTHED</sequence>
<feature type="domain" description="Ribosome maturation protein SDO1/SBDS C-terminal" evidence="12">
    <location>
        <begin position="249"/>
        <end position="307"/>
    </location>
</feature>
<dbReference type="FunFam" id="3.30.1250.10:FF:000001">
    <property type="entry name" value="SBDS, ribosome maturation factor"/>
    <property type="match status" value="1"/>
</dbReference>
<organism evidence="13 14">
    <name type="scientific">Hapsidospora chrysogenum (strain ATCC 11550 / CBS 779.69 / DSM 880 / IAM 14645 / JCM 23072 / IMI 49137)</name>
    <name type="common">Acremonium chrysogenum</name>
    <dbReference type="NCBI Taxonomy" id="857340"/>
    <lineage>
        <taxon>Eukaryota</taxon>
        <taxon>Fungi</taxon>
        <taxon>Dikarya</taxon>
        <taxon>Ascomycota</taxon>
        <taxon>Pezizomycotina</taxon>
        <taxon>Sordariomycetes</taxon>
        <taxon>Hypocreomycetidae</taxon>
        <taxon>Hypocreales</taxon>
        <taxon>Bionectriaceae</taxon>
        <taxon>Hapsidospora</taxon>
    </lineage>
</organism>
<keyword evidence="5" id="KW-0690">Ribosome biogenesis</keyword>
<comment type="caution">
    <text evidence="13">The sequence shown here is derived from an EMBL/GenBank/DDBJ whole genome shotgun (WGS) entry which is preliminary data.</text>
</comment>
<dbReference type="EMBL" id="JPKY01000006">
    <property type="protein sequence ID" value="KFH47863.1"/>
    <property type="molecule type" value="Genomic_DNA"/>
</dbReference>
<comment type="subunit">
    <text evidence="7">Associates with the 60S ribosomal subunit.</text>
</comment>
<dbReference type="SUPFAM" id="SSF109728">
    <property type="entry name" value="Hypothetical protein AF0491, middle domain"/>
    <property type="match status" value="1"/>
</dbReference>
<dbReference type="GO" id="GO:0070181">
    <property type="term" value="F:small ribosomal subunit rRNA binding"/>
    <property type="evidence" value="ECO:0007669"/>
    <property type="project" value="EnsemblFungi"/>
</dbReference>
<evidence type="ECO:0000256" key="8">
    <source>
        <dbReference type="ARBA" id="ARBA00071414"/>
    </source>
</evidence>
<feature type="domain" description="Ribosome maturation protein SDO1/SBDS central" evidence="11">
    <location>
        <begin position="112"/>
        <end position="211"/>
    </location>
</feature>
<dbReference type="Pfam" id="PF01172">
    <property type="entry name" value="SBDS_N"/>
    <property type="match status" value="1"/>
</dbReference>
<dbReference type="STRING" id="857340.A0A086TET1"/>
<dbReference type="InterPro" id="IPR002140">
    <property type="entry name" value="Sdo1/SBDS"/>
</dbReference>
<dbReference type="GO" id="GO:0005085">
    <property type="term" value="F:guanyl-nucleotide exchange factor activity"/>
    <property type="evidence" value="ECO:0007669"/>
    <property type="project" value="EnsemblFungi"/>
</dbReference>
<accession>A0A086TET1</accession>
<evidence type="ECO:0000256" key="3">
    <source>
        <dbReference type="ARBA" id="ARBA00007433"/>
    </source>
</evidence>